<organism evidence="1">
    <name type="scientific">Setaria italica</name>
    <name type="common">Foxtail millet</name>
    <name type="synonym">Panicum italicum</name>
    <dbReference type="NCBI Taxonomy" id="4555"/>
    <lineage>
        <taxon>Eukaryota</taxon>
        <taxon>Viridiplantae</taxon>
        <taxon>Streptophyta</taxon>
        <taxon>Embryophyta</taxon>
        <taxon>Tracheophyta</taxon>
        <taxon>Spermatophyta</taxon>
        <taxon>Magnoliopsida</taxon>
        <taxon>Liliopsida</taxon>
        <taxon>Poales</taxon>
        <taxon>Poaceae</taxon>
        <taxon>PACMAD clade</taxon>
        <taxon>Panicoideae</taxon>
        <taxon>Panicodae</taxon>
        <taxon>Paniceae</taxon>
        <taxon>Cenchrinae</taxon>
        <taxon>Setaria</taxon>
    </lineage>
</organism>
<accession>A0A368Q3K5</accession>
<protein>
    <submittedName>
        <fullName evidence="1">Uncharacterized protein</fullName>
    </submittedName>
</protein>
<proteinExistence type="predicted"/>
<reference evidence="1" key="2">
    <citation type="submission" date="2015-07" db="EMBL/GenBank/DDBJ databases">
        <authorList>
            <person name="Noorani M."/>
        </authorList>
    </citation>
    <scope>NUCLEOTIDE SEQUENCE</scope>
    <source>
        <strain evidence="1">Yugu1</strain>
    </source>
</reference>
<reference evidence="1" key="1">
    <citation type="journal article" date="2012" name="Nat. Biotechnol.">
        <title>Reference genome sequence of the model plant Setaria.</title>
        <authorList>
            <person name="Bennetzen J.L."/>
            <person name="Schmutz J."/>
            <person name="Wang H."/>
            <person name="Percifield R."/>
            <person name="Hawkins J."/>
            <person name="Pontaroli A.C."/>
            <person name="Estep M."/>
            <person name="Feng L."/>
            <person name="Vaughn J.N."/>
            <person name="Grimwood J."/>
            <person name="Jenkins J."/>
            <person name="Barry K."/>
            <person name="Lindquist E."/>
            <person name="Hellsten U."/>
            <person name="Deshpande S."/>
            <person name="Wang X."/>
            <person name="Wu X."/>
            <person name="Mitros T."/>
            <person name="Triplett J."/>
            <person name="Yang X."/>
            <person name="Ye C.Y."/>
            <person name="Mauro-Herrera M."/>
            <person name="Wang L."/>
            <person name="Li P."/>
            <person name="Sharma M."/>
            <person name="Sharma R."/>
            <person name="Ronald P.C."/>
            <person name="Panaud O."/>
            <person name="Kellogg E.A."/>
            <person name="Brutnell T.P."/>
            <person name="Doust A.N."/>
            <person name="Tuskan G.A."/>
            <person name="Rokhsar D."/>
            <person name="Devos K.M."/>
        </authorList>
    </citation>
    <scope>NUCLEOTIDE SEQUENCE [LARGE SCALE GENOMIC DNA]</scope>
    <source>
        <strain evidence="1">Yugu1</strain>
    </source>
</reference>
<name>A0A368Q3K5_SETIT</name>
<gene>
    <name evidence="1" type="ORF">SETIT_2G273600v2</name>
</gene>
<sequence length="188" mass="20292">MEKHKTQAFVDRLRAVASGQGDAVVALKCLVVLRVLLAQGAFILCDQLLTALARHPVSGRNPLALAVFPLGRSSFTTASWVRFSARLLEFILLLPDASADAEYLIALPNPHLVTELAAFVAVTDAPNALVLEAVRLAEEDHVAAEPDITARVQEMGERLDTLSLADAVELVCVLCRVEDSSAPDPEWK</sequence>
<dbReference type="STRING" id="4555.A0A368Q3K5"/>
<dbReference type="EMBL" id="CM003529">
    <property type="protein sequence ID" value="RCV12499.1"/>
    <property type="molecule type" value="Genomic_DNA"/>
</dbReference>
<dbReference type="AlphaFoldDB" id="A0A368Q3K5"/>
<evidence type="ECO:0000313" key="1">
    <source>
        <dbReference type="EMBL" id="RCV12499.1"/>
    </source>
</evidence>
<dbReference type="OrthoDB" id="44015at2759"/>